<dbReference type="OrthoDB" id="9803993at2"/>
<name>A0A1I0FI18_9FIRM</name>
<keyword evidence="3" id="KW-0378">Hydrolase</keyword>
<reference evidence="3 4" key="1">
    <citation type="submission" date="2016-10" db="EMBL/GenBank/DDBJ databases">
        <authorList>
            <person name="de Groot N.N."/>
        </authorList>
    </citation>
    <scope>NUCLEOTIDE SEQUENCE [LARGE SCALE GENOMIC DNA]</scope>
    <source>
        <strain evidence="3 4">DSM 1801</strain>
    </source>
</reference>
<dbReference type="InterPro" id="IPR000787">
    <property type="entry name" value="Peptidase_M29"/>
</dbReference>
<dbReference type="GO" id="GO:0008237">
    <property type="term" value="F:metallopeptidase activity"/>
    <property type="evidence" value="ECO:0007669"/>
    <property type="project" value="UniProtKB-KW"/>
</dbReference>
<keyword evidence="1" id="KW-0479">Metal-binding</keyword>
<organism evidence="3 4">
    <name type="scientific">[Clostridium] polysaccharolyticum</name>
    <dbReference type="NCBI Taxonomy" id="29364"/>
    <lineage>
        <taxon>Bacteria</taxon>
        <taxon>Bacillati</taxon>
        <taxon>Bacillota</taxon>
        <taxon>Clostridia</taxon>
        <taxon>Lachnospirales</taxon>
        <taxon>Lachnospiraceae</taxon>
    </lineage>
</organism>
<evidence type="ECO:0000313" key="4">
    <source>
        <dbReference type="Proteomes" id="UP000199800"/>
    </source>
</evidence>
<evidence type="ECO:0000313" key="3">
    <source>
        <dbReference type="EMBL" id="SET57082.1"/>
    </source>
</evidence>
<sequence length="701" mass="80759">MSYLDQLREENESVKERYELAMDRVNTMLEEKESTWLFQEENENFFCYFQEVKEYLKKIEKTYGLVVTGETKTMALEALQELNHDLYQTLGLDKQESYETSFLNPQYAAMKLGKKDGKLLSFVYTELTGLVSYAFTQRLFDMTIGIELFLEIFGYYNDNSGNAYKDAKSAVYYYISDYSDVRMEMRTRELFDPSLSFVAELIEEWDLNDLRYLYQFGEYIGENELGAAAYLNTLSQKEIDSLAATFTEGYRSGFINNNIDLSKKSTVNIRYNIGFERILKSAIAQFEKMGLKPTIYSAAKSSIHKKKNLKVGYTTTFPVQQFDYDHRFDEGLYLDKGFVERKLATLRMAYEKYKDLAKQFAGPCLIEVFGEVPFEPVEKEEAAVLSEKQQKLMVYYANEAGKISNEYMPGDETSFCIIAFPIPEIGDKFQEIFHETVKVNTLDMDMYREIQQKIIDTLDQGDYVIVKGTNGNLTDIKVKLGELKNPEKETNFENCLADVNIPVGEVFTSPKLEGTNGMLHVTRVFLKGLEYKNLKLVFENGMIKDYFCSNFKEEAKNKKYIEDNLLNQHKSLPIGEFAIGTNTTAYQMGRKYDIQAMLPILIAEKTGPHFAIGDTCYRMSEDLKVYNPDGKEIVARDNECSILRKTDMDKAYFNCHTDITIPYDELGEISVVKKNGTRIPIITEGKFVLEGTERLNDALEI</sequence>
<dbReference type="Proteomes" id="UP000199800">
    <property type="component" value="Unassembled WGS sequence"/>
</dbReference>
<dbReference type="InterPro" id="IPR052170">
    <property type="entry name" value="M29_Exopeptidase"/>
</dbReference>
<dbReference type="Pfam" id="PF02073">
    <property type="entry name" value="Peptidase_M29"/>
    <property type="match status" value="1"/>
</dbReference>
<dbReference type="PANTHER" id="PTHR34448">
    <property type="entry name" value="AMINOPEPTIDASE"/>
    <property type="match status" value="1"/>
</dbReference>
<accession>A0A1I0FI18</accession>
<gene>
    <name evidence="3" type="ORF">SAMN04487772_13126</name>
</gene>
<dbReference type="STRING" id="29364.SAMN04487772_13126"/>
<evidence type="ECO:0000256" key="2">
    <source>
        <dbReference type="SAM" id="Coils"/>
    </source>
</evidence>
<keyword evidence="3" id="KW-0645">Protease</keyword>
<evidence type="ECO:0000256" key="1">
    <source>
        <dbReference type="ARBA" id="ARBA00022723"/>
    </source>
</evidence>
<dbReference type="GO" id="GO:0004177">
    <property type="term" value="F:aminopeptidase activity"/>
    <property type="evidence" value="ECO:0007669"/>
    <property type="project" value="InterPro"/>
</dbReference>
<proteinExistence type="predicted"/>
<dbReference type="GO" id="GO:0006508">
    <property type="term" value="P:proteolysis"/>
    <property type="evidence" value="ECO:0007669"/>
    <property type="project" value="UniProtKB-KW"/>
</dbReference>
<keyword evidence="3" id="KW-0482">Metalloprotease</keyword>
<dbReference type="PANTHER" id="PTHR34448:SF1">
    <property type="entry name" value="BLL6088 PROTEIN"/>
    <property type="match status" value="1"/>
</dbReference>
<dbReference type="EMBL" id="FOHN01000031">
    <property type="protein sequence ID" value="SET57082.1"/>
    <property type="molecule type" value="Genomic_DNA"/>
</dbReference>
<dbReference type="SUPFAM" id="SSF144052">
    <property type="entry name" value="Thermophilic metalloprotease-like"/>
    <property type="match status" value="1"/>
</dbReference>
<protein>
    <submittedName>
        <fullName evidence="3">Thermophilic metalloprotease (M29)</fullName>
    </submittedName>
</protein>
<keyword evidence="2" id="KW-0175">Coiled coil</keyword>
<dbReference type="AlphaFoldDB" id="A0A1I0FI18"/>
<feature type="coiled-coil region" evidence="2">
    <location>
        <begin position="4"/>
        <end position="35"/>
    </location>
</feature>
<keyword evidence="4" id="KW-1185">Reference proteome</keyword>
<dbReference type="GO" id="GO:0046872">
    <property type="term" value="F:metal ion binding"/>
    <property type="evidence" value="ECO:0007669"/>
    <property type="project" value="UniProtKB-KW"/>
</dbReference>